<dbReference type="GO" id="GO:0016020">
    <property type="term" value="C:membrane"/>
    <property type="evidence" value="ECO:0007669"/>
    <property type="project" value="GOC"/>
</dbReference>
<evidence type="ECO:0000259" key="8">
    <source>
        <dbReference type="Pfam" id="PF04116"/>
    </source>
</evidence>
<keyword evidence="4" id="KW-0560">Oxidoreductase</keyword>
<accession>A0AAN4Z2B4</accession>
<feature type="domain" description="Fatty acid hydroxylase" evidence="8">
    <location>
        <begin position="107"/>
        <end position="239"/>
    </location>
</feature>
<dbReference type="GO" id="GO:0005783">
    <property type="term" value="C:endoplasmic reticulum"/>
    <property type="evidence" value="ECO:0007669"/>
    <property type="project" value="TreeGrafter"/>
</dbReference>
<evidence type="ECO:0000256" key="3">
    <source>
        <dbReference type="ARBA" id="ARBA00022989"/>
    </source>
</evidence>
<name>A0AAN4Z2B4_9BILA</name>
<keyword evidence="5" id="KW-0443">Lipid metabolism</keyword>
<dbReference type="PANTHER" id="PTHR21624:SF1">
    <property type="entry name" value="ALKYLGLYCEROL MONOOXYGENASE"/>
    <property type="match status" value="1"/>
</dbReference>
<feature type="compositionally biased region" description="Basic residues" evidence="7">
    <location>
        <begin position="458"/>
        <end position="468"/>
    </location>
</feature>
<keyword evidence="3" id="KW-1133">Transmembrane helix</keyword>
<evidence type="ECO:0000313" key="9">
    <source>
        <dbReference type="EMBL" id="GMR33247.1"/>
    </source>
</evidence>
<gene>
    <name evidence="9" type="ORF">PMAYCL1PPCAC_03442</name>
</gene>
<evidence type="ECO:0000256" key="7">
    <source>
        <dbReference type="SAM" id="MobiDB-lite"/>
    </source>
</evidence>
<evidence type="ECO:0000256" key="1">
    <source>
        <dbReference type="ARBA" id="ARBA00004127"/>
    </source>
</evidence>
<protein>
    <recommendedName>
        <fullName evidence="8">Fatty acid hydroxylase domain-containing protein</fullName>
    </recommendedName>
</protein>
<evidence type="ECO:0000313" key="10">
    <source>
        <dbReference type="Proteomes" id="UP001328107"/>
    </source>
</evidence>
<reference evidence="10" key="1">
    <citation type="submission" date="2022-10" db="EMBL/GenBank/DDBJ databases">
        <title>Genome assembly of Pristionchus species.</title>
        <authorList>
            <person name="Yoshida K."/>
            <person name="Sommer R.J."/>
        </authorList>
    </citation>
    <scope>NUCLEOTIDE SEQUENCE [LARGE SCALE GENOMIC DNA]</scope>
    <source>
        <strain evidence="10">RS5460</strain>
    </source>
</reference>
<dbReference type="Proteomes" id="UP001328107">
    <property type="component" value="Unassembled WGS sequence"/>
</dbReference>
<dbReference type="GO" id="GO:0005506">
    <property type="term" value="F:iron ion binding"/>
    <property type="evidence" value="ECO:0007669"/>
    <property type="project" value="InterPro"/>
</dbReference>
<dbReference type="EMBL" id="BTRK01000001">
    <property type="protein sequence ID" value="GMR33247.1"/>
    <property type="molecule type" value="Genomic_DNA"/>
</dbReference>
<comment type="subcellular location">
    <subcellularLocation>
        <location evidence="1">Endomembrane system</location>
        <topology evidence="1">Multi-pass membrane protein</topology>
    </subcellularLocation>
</comment>
<sequence>LLADLHPTNLRYLFYAVTPAETTFASIDDVPDYTKMVSGWFAVIIITEMFFLKKDQFALNDTITSATSGILYLLFKFSGKYLSAALYVSVYDKIHLIDLDPYNPWVWILCFLTQDLAYYLSHRAMHECGIFWAFHQAHHSSEYYNFSTATRKGVFLELGAFTFDLMQCLFIPPQIFLPHKYLNLIYQFWIHTELIPPLGPLEYIINTPSSHRVHHGRNAYCIDRNYAGTLIIWDRLFGTYAAEKRDEPIAYGLVENVKSFNAIWLQWFDIWYFLVAKGSMVNPEGKEYFPGVWNKIVAIFAPPGYYLGAKTRQFFWWRYMEDNTYGIPEVDHSEPKYNPPLSPVKKMYLISQFVFLLTFVHPFLERRVEMDWLEFLAQIVLIVHTIQCLGYYFDNDSNAIFHDRMRCFGILGYCMRYHSTALMIISVLNLPCIMYLESDQAPSPTETEEAAASDTTEKKKKKKAVKSE</sequence>
<feature type="non-terminal residue" evidence="9">
    <location>
        <position position="1"/>
    </location>
</feature>
<dbReference type="Pfam" id="PF04116">
    <property type="entry name" value="FA_hydroxylase"/>
    <property type="match status" value="1"/>
</dbReference>
<dbReference type="InterPro" id="IPR051689">
    <property type="entry name" value="Sterol_desaturase/TMEM195"/>
</dbReference>
<dbReference type="GO" id="GO:0050479">
    <property type="term" value="F:glyceryl-ether monooxygenase activity"/>
    <property type="evidence" value="ECO:0007669"/>
    <property type="project" value="TreeGrafter"/>
</dbReference>
<dbReference type="PANTHER" id="PTHR21624">
    <property type="entry name" value="STEROL DESATURASE-RELATED PROTEIN"/>
    <property type="match status" value="1"/>
</dbReference>
<keyword evidence="2" id="KW-0812">Transmembrane</keyword>
<organism evidence="9 10">
    <name type="scientific">Pristionchus mayeri</name>
    <dbReference type="NCBI Taxonomy" id="1317129"/>
    <lineage>
        <taxon>Eukaryota</taxon>
        <taxon>Metazoa</taxon>
        <taxon>Ecdysozoa</taxon>
        <taxon>Nematoda</taxon>
        <taxon>Chromadorea</taxon>
        <taxon>Rhabditida</taxon>
        <taxon>Rhabditina</taxon>
        <taxon>Diplogasteromorpha</taxon>
        <taxon>Diplogasteroidea</taxon>
        <taxon>Neodiplogasteridae</taxon>
        <taxon>Pristionchus</taxon>
    </lineage>
</organism>
<feature type="region of interest" description="Disordered" evidence="7">
    <location>
        <begin position="440"/>
        <end position="468"/>
    </location>
</feature>
<evidence type="ECO:0000256" key="2">
    <source>
        <dbReference type="ARBA" id="ARBA00022692"/>
    </source>
</evidence>
<dbReference type="InterPro" id="IPR006694">
    <property type="entry name" value="Fatty_acid_hydroxylase"/>
</dbReference>
<dbReference type="GO" id="GO:0008610">
    <property type="term" value="P:lipid biosynthetic process"/>
    <property type="evidence" value="ECO:0007669"/>
    <property type="project" value="InterPro"/>
</dbReference>
<dbReference type="AlphaFoldDB" id="A0AAN4Z2B4"/>
<evidence type="ECO:0000256" key="6">
    <source>
        <dbReference type="ARBA" id="ARBA00023136"/>
    </source>
</evidence>
<keyword evidence="10" id="KW-1185">Reference proteome</keyword>
<proteinExistence type="predicted"/>
<dbReference type="GO" id="GO:0006643">
    <property type="term" value="P:membrane lipid metabolic process"/>
    <property type="evidence" value="ECO:0007669"/>
    <property type="project" value="TreeGrafter"/>
</dbReference>
<evidence type="ECO:0000256" key="5">
    <source>
        <dbReference type="ARBA" id="ARBA00023098"/>
    </source>
</evidence>
<keyword evidence="6" id="KW-0472">Membrane</keyword>
<comment type="caution">
    <text evidence="9">The sequence shown here is derived from an EMBL/GenBank/DDBJ whole genome shotgun (WGS) entry which is preliminary data.</text>
</comment>
<evidence type="ECO:0000256" key="4">
    <source>
        <dbReference type="ARBA" id="ARBA00023002"/>
    </source>
</evidence>